<organism evidence="2 3">
    <name type="scientific">Malus baccata</name>
    <name type="common">Siberian crab apple</name>
    <name type="synonym">Pyrus baccata</name>
    <dbReference type="NCBI Taxonomy" id="106549"/>
    <lineage>
        <taxon>Eukaryota</taxon>
        <taxon>Viridiplantae</taxon>
        <taxon>Streptophyta</taxon>
        <taxon>Embryophyta</taxon>
        <taxon>Tracheophyta</taxon>
        <taxon>Spermatophyta</taxon>
        <taxon>Magnoliopsida</taxon>
        <taxon>eudicotyledons</taxon>
        <taxon>Gunneridae</taxon>
        <taxon>Pentapetalae</taxon>
        <taxon>rosids</taxon>
        <taxon>fabids</taxon>
        <taxon>Rosales</taxon>
        <taxon>Rosaceae</taxon>
        <taxon>Amygdaloideae</taxon>
        <taxon>Maleae</taxon>
        <taxon>Malus</taxon>
    </lineage>
</organism>
<dbReference type="AlphaFoldDB" id="A0A540N588"/>
<dbReference type="EMBL" id="VIEB01000108">
    <property type="protein sequence ID" value="TQE06215.1"/>
    <property type="molecule type" value="Genomic_DNA"/>
</dbReference>
<evidence type="ECO:0000313" key="2">
    <source>
        <dbReference type="EMBL" id="TQE06215.1"/>
    </source>
</evidence>
<proteinExistence type="predicted"/>
<protein>
    <submittedName>
        <fullName evidence="2">Uncharacterized protein</fullName>
    </submittedName>
</protein>
<sequence>MYPFQRPKILQGQKKSEKISTSVLPAKPQNQKIRKRTQISGMVLVPHALIDSETFDSVSA</sequence>
<evidence type="ECO:0000313" key="3">
    <source>
        <dbReference type="Proteomes" id="UP000315295"/>
    </source>
</evidence>
<dbReference type="Proteomes" id="UP000315295">
    <property type="component" value="Unassembled WGS sequence"/>
</dbReference>
<feature type="compositionally biased region" description="Polar residues" evidence="1">
    <location>
        <begin position="19"/>
        <end position="31"/>
    </location>
</feature>
<comment type="caution">
    <text evidence="2">The sequence shown here is derived from an EMBL/GenBank/DDBJ whole genome shotgun (WGS) entry which is preliminary data.</text>
</comment>
<name>A0A540N588_MALBA</name>
<evidence type="ECO:0000256" key="1">
    <source>
        <dbReference type="SAM" id="MobiDB-lite"/>
    </source>
</evidence>
<keyword evidence="3" id="KW-1185">Reference proteome</keyword>
<feature type="region of interest" description="Disordered" evidence="1">
    <location>
        <begin position="1"/>
        <end position="32"/>
    </location>
</feature>
<reference evidence="2 3" key="1">
    <citation type="journal article" date="2019" name="G3 (Bethesda)">
        <title>Sequencing of a Wild Apple (Malus baccata) Genome Unravels the Differences Between Cultivated and Wild Apple Species Regarding Disease Resistance and Cold Tolerance.</title>
        <authorList>
            <person name="Chen X."/>
        </authorList>
    </citation>
    <scope>NUCLEOTIDE SEQUENCE [LARGE SCALE GENOMIC DNA]</scope>
    <source>
        <strain evidence="3">cv. Shandingzi</strain>
        <tissue evidence="2">Leaves</tissue>
    </source>
</reference>
<accession>A0A540N588</accession>
<gene>
    <name evidence="2" type="ORF">C1H46_008155</name>
</gene>